<feature type="non-terminal residue" evidence="2">
    <location>
        <position position="195"/>
    </location>
</feature>
<name>A0AAD5SUS4_9FUNG</name>
<proteinExistence type="predicted"/>
<dbReference type="Proteomes" id="UP001211907">
    <property type="component" value="Unassembled WGS sequence"/>
</dbReference>
<feature type="region of interest" description="Disordered" evidence="1">
    <location>
        <begin position="1"/>
        <end position="57"/>
    </location>
</feature>
<accession>A0AAD5SUS4</accession>
<evidence type="ECO:0000256" key="1">
    <source>
        <dbReference type="SAM" id="MobiDB-lite"/>
    </source>
</evidence>
<comment type="caution">
    <text evidence="2">The sequence shown here is derived from an EMBL/GenBank/DDBJ whole genome shotgun (WGS) entry which is preliminary data.</text>
</comment>
<dbReference type="EMBL" id="JADGJH010001680">
    <property type="protein sequence ID" value="KAJ3110946.1"/>
    <property type="molecule type" value="Genomic_DNA"/>
</dbReference>
<organism evidence="2 3">
    <name type="scientific">Physocladia obscura</name>
    <dbReference type="NCBI Taxonomy" id="109957"/>
    <lineage>
        <taxon>Eukaryota</taxon>
        <taxon>Fungi</taxon>
        <taxon>Fungi incertae sedis</taxon>
        <taxon>Chytridiomycota</taxon>
        <taxon>Chytridiomycota incertae sedis</taxon>
        <taxon>Chytridiomycetes</taxon>
        <taxon>Chytridiales</taxon>
        <taxon>Chytriomycetaceae</taxon>
        <taxon>Physocladia</taxon>
    </lineage>
</organism>
<evidence type="ECO:0000313" key="3">
    <source>
        <dbReference type="Proteomes" id="UP001211907"/>
    </source>
</evidence>
<evidence type="ECO:0000313" key="2">
    <source>
        <dbReference type="EMBL" id="KAJ3110946.1"/>
    </source>
</evidence>
<keyword evidence="3" id="KW-1185">Reference proteome</keyword>
<gene>
    <name evidence="2" type="ORF">HK100_002859</name>
</gene>
<sequence length="195" mass="21464">MTISSDRPLSMTYILAPPQPQPPSPRFKIPLAPVPRPPPPRPPSPSSPRSPRKSHHHRLALSAFPHSDHEQQHQHQQPERGFLLRRTAVAVAPAQQQSPPPVSARHHRNRMNCLKNCHRPSRADLLLPPQQVQQQAVTLPQQPQLQPAVLPASSPLTLAPCVVSSLRPRNVKCDAVVPLPLPLASAPVSLLHMVT</sequence>
<reference evidence="2" key="1">
    <citation type="submission" date="2020-05" db="EMBL/GenBank/DDBJ databases">
        <title>Phylogenomic resolution of chytrid fungi.</title>
        <authorList>
            <person name="Stajich J.E."/>
            <person name="Amses K."/>
            <person name="Simmons R."/>
            <person name="Seto K."/>
            <person name="Myers J."/>
            <person name="Bonds A."/>
            <person name="Quandt C.A."/>
            <person name="Barry K."/>
            <person name="Liu P."/>
            <person name="Grigoriev I."/>
            <person name="Longcore J.E."/>
            <person name="James T.Y."/>
        </authorList>
    </citation>
    <scope>NUCLEOTIDE SEQUENCE</scope>
    <source>
        <strain evidence="2">JEL0513</strain>
    </source>
</reference>
<feature type="compositionally biased region" description="Pro residues" evidence="1">
    <location>
        <begin position="32"/>
        <end position="48"/>
    </location>
</feature>
<protein>
    <submittedName>
        <fullName evidence="2">Uncharacterized protein</fullName>
    </submittedName>
</protein>
<dbReference type="AlphaFoldDB" id="A0AAD5SUS4"/>